<name>A0A5A7QBN9_STRAF</name>
<sequence>MTEEEKCSSRFVRAATKECNDTSFNCSINDLVDLSVLLTKQSSPIDSISPETAASTIGETSSIPEKSNGRRGLVQEMACLAGLRPNGMRAVRAAARPVEVLNAPPPLMSGASCHD</sequence>
<evidence type="ECO:0000313" key="3">
    <source>
        <dbReference type="Proteomes" id="UP000325081"/>
    </source>
</evidence>
<proteinExistence type="predicted"/>
<accession>A0A5A7QBN9</accession>
<keyword evidence="3" id="KW-1185">Reference proteome</keyword>
<evidence type="ECO:0000256" key="1">
    <source>
        <dbReference type="SAM" id="MobiDB-lite"/>
    </source>
</evidence>
<organism evidence="2 3">
    <name type="scientific">Striga asiatica</name>
    <name type="common">Asiatic witchweed</name>
    <name type="synonym">Buchnera asiatica</name>
    <dbReference type="NCBI Taxonomy" id="4170"/>
    <lineage>
        <taxon>Eukaryota</taxon>
        <taxon>Viridiplantae</taxon>
        <taxon>Streptophyta</taxon>
        <taxon>Embryophyta</taxon>
        <taxon>Tracheophyta</taxon>
        <taxon>Spermatophyta</taxon>
        <taxon>Magnoliopsida</taxon>
        <taxon>eudicotyledons</taxon>
        <taxon>Gunneridae</taxon>
        <taxon>Pentapetalae</taxon>
        <taxon>asterids</taxon>
        <taxon>lamiids</taxon>
        <taxon>Lamiales</taxon>
        <taxon>Orobanchaceae</taxon>
        <taxon>Buchnereae</taxon>
        <taxon>Striga</taxon>
    </lineage>
</organism>
<dbReference type="Proteomes" id="UP000325081">
    <property type="component" value="Unassembled WGS sequence"/>
</dbReference>
<evidence type="ECO:0000313" key="2">
    <source>
        <dbReference type="EMBL" id="GER42685.1"/>
    </source>
</evidence>
<reference evidence="3" key="1">
    <citation type="journal article" date="2019" name="Curr. Biol.">
        <title>Genome Sequence of Striga asiatica Provides Insight into the Evolution of Plant Parasitism.</title>
        <authorList>
            <person name="Yoshida S."/>
            <person name="Kim S."/>
            <person name="Wafula E.K."/>
            <person name="Tanskanen J."/>
            <person name="Kim Y.M."/>
            <person name="Honaas L."/>
            <person name="Yang Z."/>
            <person name="Spallek T."/>
            <person name="Conn C.E."/>
            <person name="Ichihashi Y."/>
            <person name="Cheong K."/>
            <person name="Cui S."/>
            <person name="Der J.P."/>
            <person name="Gundlach H."/>
            <person name="Jiao Y."/>
            <person name="Hori C."/>
            <person name="Ishida J.K."/>
            <person name="Kasahara H."/>
            <person name="Kiba T."/>
            <person name="Kim M.S."/>
            <person name="Koo N."/>
            <person name="Laohavisit A."/>
            <person name="Lee Y.H."/>
            <person name="Lumba S."/>
            <person name="McCourt P."/>
            <person name="Mortimer J.C."/>
            <person name="Mutuku J.M."/>
            <person name="Nomura T."/>
            <person name="Sasaki-Sekimoto Y."/>
            <person name="Seto Y."/>
            <person name="Wang Y."/>
            <person name="Wakatake T."/>
            <person name="Sakakibara H."/>
            <person name="Demura T."/>
            <person name="Yamaguchi S."/>
            <person name="Yoneyama K."/>
            <person name="Manabe R.I."/>
            <person name="Nelson D.C."/>
            <person name="Schulman A.H."/>
            <person name="Timko M.P."/>
            <person name="dePamphilis C.W."/>
            <person name="Choi D."/>
            <person name="Shirasu K."/>
        </authorList>
    </citation>
    <scope>NUCLEOTIDE SEQUENCE [LARGE SCALE GENOMIC DNA]</scope>
    <source>
        <strain evidence="3">cv. UVA1</strain>
    </source>
</reference>
<feature type="region of interest" description="Disordered" evidence="1">
    <location>
        <begin position="45"/>
        <end position="69"/>
    </location>
</feature>
<dbReference type="EMBL" id="BKCP01006427">
    <property type="protein sequence ID" value="GER42685.1"/>
    <property type="molecule type" value="Genomic_DNA"/>
</dbReference>
<gene>
    <name evidence="2" type="ORF">STAS_19501</name>
</gene>
<dbReference type="AlphaFoldDB" id="A0A5A7QBN9"/>
<protein>
    <submittedName>
        <fullName evidence="2">Acyl-CoA dehydrogenase</fullName>
    </submittedName>
</protein>
<comment type="caution">
    <text evidence="2">The sequence shown here is derived from an EMBL/GenBank/DDBJ whole genome shotgun (WGS) entry which is preliminary data.</text>
</comment>
<feature type="compositionally biased region" description="Polar residues" evidence="1">
    <location>
        <begin position="45"/>
        <end position="65"/>
    </location>
</feature>